<comment type="similarity">
    <text evidence="2 6">Belongs to the OSTC family.</text>
</comment>
<dbReference type="Pfam" id="PF04756">
    <property type="entry name" value="OST3_OST6"/>
    <property type="match status" value="1"/>
</dbReference>
<evidence type="ECO:0000256" key="1">
    <source>
        <dbReference type="ARBA" id="ARBA00004141"/>
    </source>
</evidence>
<feature type="transmembrane region" description="Helical" evidence="6">
    <location>
        <begin position="32"/>
        <end position="54"/>
    </location>
</feature>
<organism evidence="7 8">
    <name type="scientific">Portunus trituberculatus</name>
    <name type="common">Swimming crab</name>
    <name type="synonym">Neptunus trituberculatus</name>
    <dbReference type="NCBI Taxonomy" id="210409"/>
    <lineage>
        <taxon>Eukaryota</taxon>
        <taxon>Metazoa</taxon>
        <taxon>Ecdysozoa</taxon>
        <taxon>Arthropoda</taxon>
        <taxon>Crustacea</taxon>
        <taxon>Multicrustacea</taxon>
        <taxon>Malacostraca</taxon>
        <taxon>Eumalacostraca</taxon>
        <taxon>Eucarida</taxon>
        <taxon>Decapoda</taxon>
        <taxon>Pleocyemata</taxon>
        <taxon>Brachyura</taxon>
        <taxon>Eubrachyura</taxon>
        <taxon>Portunoidea</taxon>
        <taxon>Portunidae</taxon>
        <taxon>Portuninae</taxon>
        <taxon>Portunus</taxon>
    </lineage>
</organism>
<keyword evidence="3 6" id="KW-0812">Transmembrane</keyword>
<dbReference type="Proteomes" id="UP000324222">
    <property type="component" value="Unassembled WGS sequence"/>
</dbReference>
<dbReference type="AlphaFoldDB" id="A0A5B7D9N7"/>
<evidence type="ECO:0000256" key="4">
    <source>
        <dbReference type="ARBA" id="ARBA00022989"/>
    </source>
</evidence>
<evidence type="ECO:0000256" key="3">
    <source>
        <dbReference type="ARBA" id="ARBA00022692"/>
    </source>
</evidence>
<dbReference type="PANTHER" id="PTHR13160:SF4">
    <property type="entry name" value="OLIGOSACCHARYLTRANSFERASE COMPLEX SUBUNIT OSTC"/>
    <property type="match status" value="1"/>
</dbReference>
<dbReference type="PANTHER" id="PTHR13160">
    <property type="entry name" value="OLIGOSACCHARYLTRANSFERASE COMPLEX SUBUNIT OSTC"/>
    <property type="match status" value="1"/>
</dbReference>
<keyword evidence="8" id="KW-1185">Reference proteome</keyword>
<evidence type="ECO:0000256" key="6">
    <source>
        <dbReference type="RuleBase" id="RU366060"/>
    </source>
</evidence>
<feature type="transmembrane region" description="Helical" evidence="6">
    <location>
        <begin position="84"/>
        <end position="105"/>
    </location>
</feature>
<gene>
    <name evidence="7" type="primary">ostc-b</name>
    <name evidence="7" type="ORF">E2C01_010744</name>
</gene>
<dbReference type="GO" id="GO:0016740">
    <property type="term" value="F:transferase activity"/>
    <property type="evidence" value="ECO:0007669"/>
    <property type="project" value="UniProtKB-KW"/>
</dbReference>
<protein>
    <recommendedName>
        <fullName evidence="6">Oligosaccharyltransferase complex subunit</fullName>
    </recommendedName>
</protein>
<keyword evidence="5 6" id="KW-0472">Membrane</keyword>
<accession>A0A5B7D9N7</accession>
<evidence type="ECO:0000313" key="8">
    <source>
        <dbReference type="Proteomes" id="UP000324222"/>
    </source>
</evidence>
<feature type="transmembrane region" description="Helical" evidence="6">
    <location>
        <begin position="117"/>
        <end position="140"/>
    </location>
</feature>
<sequence length="150" mass="16525">MLDFVYGLPFVVLELPRLKLKKPSWVTVPSPMTVFAFILLSYFLVTGGIIYDVIVEPPSVGSTTDEHGHSRPVAFMAYRVNGQYIMEGLASSFMFALGGIGFIVLDQTHSPSTPKLNRILLIIIGFACIIISAIACYAFMKIKLPGYLMS</sequence>
<comment type="function">
    <text evidence="6">Specific component of the STT3A-containing form of the oligosaccharyl transferase (OST) complex that catalyzes the initial transfer of a defined glycan (Glc(3)Man(9)GlcNAc(2) in eukaryotes) from the lipid carrier dolichol-pyrophosphate to an asparagine residue within an Asn-X-Ser/Thr consensus motif in nascent polypeptide chains, the first step in protein N-glycosylation. N-glycosylation occurs cotranslationally and the complex associates with the Sec61 complex at the channel-forming translocon complex that mediates protein translocation across the endoplasmic reticulum (ER). All subunits are required for a maximal enzyme activity.</text>
</comment>
<dbReference type="GO" id="GO:0008250">
    <property type="term" value="C:oligosaccharyltransferase complex"/>
    <property type="evidence" value="ECO:0007669"/>
    <property type="project" value="UniProtKB-UniRule"/>
</dbReference>
<dbReference type="InterPro" id="IPR021149">
    <property type="entry name" value="OligosaccharylTrfase_OST3/OST6"/>
</dbReference>
<evidence type="ECO:0000256" key="2">
    <source>
        <dbReference type="ARBA" id="ARBA00009376"/>
    </source>
</evidence>
<comment type="subunit">
    <text evidence="6">Component of the oligosaccharyltransferase (OST) complex.</text>
</comment>
<evidence type="ECO:0000256" key="5">
    <source>
        <dbReference type="ARBA" id="ARBA00023136"/>
    </source>
</evidence>
<name>A0A5B7D9N7_PORTR</name>
<proteinExistence type="inferred from homology"/>
<dbReference type="OrthoDB" id="10256333at2759"/>
<dbReference type="EMBL" id="VSRR010000627">
    <property type="protein sequence ID" value="MPC17875.1"/>
    <property type="molecule type" value="Genomic_DNA"/>
</dbReference>
<keyword evidence="7" id="KW-0808">Transferase</keyword>
<reference evidence="7 8" key="1">
    <citation type="submission" date="2019-05" db="EMBL/GenBank/DDBJ databases">
        <title>Another draft genome of Portunus trituberculatus and its Hox gene families provides insights of decapod evolution.</title>
        <authorList>
            <person name="Jeong J.-H."/>
            <person name="Song I."/>
            <person name="Kim S."/>
            <person name="Choi T."/>
            <person name="Kim D."/>
            <person name="Ryu S."/>
            <person name="Kim W."/>
        </authorList>
    </citation>
    <scope>NUCLEOTIDE SEQUENCE [LARGE SCALE GENOMIC DNA]</scope>
    <source>
        <tissue evidence="7">Muscle</tissue>
    </source>
</reference>
<comment type="caution">
    <text evidence="7">The sequence shown here is derived from an EMBL/GenBank/DDBJ whole genome shotgun (WGS) entry which is preliminary data.</text>
</comment>
<comment type="subcellular location">
    <subcellularLocation>
        <location evidence="1 6">Membrane</location>
        <topology evidence="1 6">Multi-pass membrane protein</topology>
    </subcellularLocation>
</comment>
<keyword evidence="4 6" id="KW-1133">Transmembrane helix</keyword>
<evidence type="ECO:0000313" key="7">
    <source>
        <dbReference type="EMBL" id="MPC17875.1"/>
    </source>
</evidence>
<dbReference type="InterPro" id="IPR042416">
    <property type="entry name" value="OSTC"/>
</dbReference>